<dbReference type="PANTHER" id="PTHR22906:SF21">
    <property type="entry name" value="SEMA DOMAIN-CONTAINING PROTEIN"/>
    <property type="match status" value="1"/>
</dbReference>
<dbReference type="InterPro" id="IPR036383">
    <property type="entry name" value="TSP1_rpt_sf"/>
</dbReference>
<dbReference type="SUPFAM" id="SSF82895">
    <property type="entry name" value="TSP-1 type 1 repeat"/>
    <property type="match status" value="4"/>
</dbReference>
<protein>
    <submittedName>
        <fullName evidence="3">HMCN1-like protein</fullName>
    </submittedName>
</protein>
<evidence type="ECO:0000256" key="1">
    <source>
        <dbReference type="ARBA" id="ARBA00022737"/>
    </source>
</evidence>
<keyword evidence="1" id="KW-0677">Repeat</keyword>
<dbReference type="SMART" id="SM00209">
    <property type="entry name" value="TSP1"/>
    <property type="match status" value="4"/>
</dbReference>
<reference evidence="3" key="1">
    <citation type="submission" date="2022-11" db="EMBL/GenBank/DDBJ databases">
        <title>Centuries of genome instability and evolution in soft-shell clam transmissible cancer (bioRxiv).</title>
        <authorList>
            <person name="Hart S.F.M."/>
            <person name="Yonemitsu M.A."/>
            <person name="Giersch R.M."/>
            <person name="Beal B.F."/>
            <person name="Arriagada G."/>
            <person name="Davis B.W."/>
            <person name="Ostrander E.A."/>
            <person name="Goff S.P."/>
            <person name="Metzger M.J."/>
        </authorList>
    </citation>
    <scope>NUCLEOTIDE SEQUENCE</scope>
    <source>
        <strain evidence="3">MELC-2E11</strain>
        <tissue evidence="3">Siphon/mantle</tissue>
    </source>
</reference>
<dbReference type="PANTHER" id="PTHR22906">
    <property type="entry name" value="PROPERDIN"/>
    <property type="match status" value="1"/>
</dbReference>
<name>A0ABY7G9R3_MYAAR</name>
<sequence>MLHPVTGAWGEWGSWMACSISCGTGYSARYRICDSSAPLFDGNDCFGSARSYKQCNIGPCPINGAWSEWSVWGTCSQTCDTGVKQRGRTCANPSPAHGGQACVGNSTDAAPCMIQETCKVDGNWTLWSYWSTCSVSCGIGITTRHRACSNPSPTFGGKYCVGSNSESSNCTEASEGCPVDGRWTLWSFWTQCSVTCGTGIQTRHRACANPSPTFGGQNCKGTNHQTTSCTEPICRSR</sequence>
<dbReference type="Proteomes" id="UP001164746">
    <property type="component" value="Chromosome 17"/>
</dbReference>
<evidence type="ECO:0000256" key="2">
    <source>
        <dbReference type="ARBA" id="ARBA00023157"/>
    </source>
</evidence>
<dbReference type="Pfam" id="PF00090">
    <property type="entry name" value="TSP_1"/>
    <property type="match status" value="4"/>
</dbReference>
<gene>
    <name evidence="3" type="ORF">MAR_032826</name>
</gene>
<dbReference type="EMBL" id="CP111028">
    <property type="protein sequence ID" value="WAR30284.1"/>
    <property type="molecule type" value="Genomic_DNA"/>
</dbReference>
<dbReference type="PRINTS" id="PR01705">
    <property type="entry name" value="TSP1REPEAT"/>
</dbReference>
<dbReference type="Gene3D" id="2.20.100.10">
    <property type="entry name" value="Thrombospondin type-1 (TSP1) repeat"/>
    <property type="match status" value="4"/>
</dbReference>
<dbReference type="PROSITE" id="PS50092">
    <property type="entry name" value="TSP1"/>
    <property type="match status" value="4"/>
</dbReference>
<keyword evidence="4" id="KW-1185">Reference proteome</keyword>
<proteinExistence type="predicted"/>
<dbReference type="InterPro" id="IPR000884">
    <property type="entry name" value="TSP1_rpt"/>
</dbReference>
<dbReference type="InterPro" id="IPR052065">
    <property type="entry name" value="Compl_asym_regulator"/>
</dbReference>
<evidence type="ECO:0000313" key="4">
    <source>
        <dbReference type="Proteomes" id="UP001164746"/>
    </source>
</evidence>
<keyword evidence="2" id="KW-1015">Disulfide bond</keyword>
<accession>A0ABY7G9R3</accession>
<evidence type="ECO:0000313" key="3">
    <source>
        <dbReference type="EMBL" id="WAR30284.1"/>
    </source>
</evidence>
<organism evidence="3 4">
    <name type="scientific">Mya arenaria</name>
    <name type="common">Soft-shell clam</name>
    <dbReference type="NCBI Taxonomy" id="6604"/>
    <lineage>
        <taxon>Eukaryota</taxon>
        <taxon>Metazoa</taxon>
        <taxon>Spiralia</taxon>
        <taxon>Lophotrochozoa</taxon>
        <taxon>Mollusca</taxon>
        <taxon>Bivalvia</taxon>
        <taxon>Autobranchia</taxon>
        <taxon>Heteroconchia</taxon>
        <taxon>Euheterodonta</taxon>
        <taxon>Imparidentia</taxon>
        <taxon>Neoheterodontei</taxon>
        <taxon>Myida</taxon>
        <taxon>Myoidea</taxon>
        <taxon>Myidae</taxon>
        <taxon>Mya</taxon>
    </lineage>
</organism>